<feature type="transmembrane region" description="Helical" evidence="6">
    <location>
        <begin position="47"/>
        <end position="70"/>
    </location>
</feature>
<proteinExistence type="predicted"/>
<evidence type="ECO:0000256" key="5">
    <source>
        <dbReference type="ARBA" id="ARBA00023136"/>
    </source>
</evidence>
<feature type="transmembrane region" description="Helical" evidence="6">
    <location>
        <begin position="235"/>
        <end position="254"/>
    </location>
</feature>
<evidence type="ECO:0000313" key="7">
    <source>
        <dbReference type="EMBL" id="GAA0923268.1"/>
    </source>
</evidence>
<dbReference type="Proteomes" id="UP001501578">
    <property type="component" value="Unassembled WGS sequence"/>
</dbReference>
<reference evidence="8" key="1">
    <citation type="journal article" date="2019" name="Int. J. Syst. Evol. Microbiol.">
        <title>The Global Catalogue of Microorganisms (GCM) 10K type strain sequencing project: providing services to taxonomists for standard genome sequencing and annotation.</title>
        <authorList>
            <consortium name="The Broad Institute Genomics Platform"/>
            <consortium name="The Broad Institute Genome Sequencing Center for Infectious Disease"/>
            <person name="Wu L."/>
            <person name="Ma J."/>
        </authorList>
    </citation>
    <scope>NUCLEOTIDE SEQUENCE [LARGE SCALE GENOMIC DNA]</scope>
    <source>
        <strain evidence="8">JCM 11136</strain>
    </source>
</reference>
<accession>A0ABP3ZJS3</accession>
<evidence type="ECO:0000256" key="4">
    <source>
        <dbReference type="ARBA" id="ARBA00022989"/>
    </source>
</evidence>
<dbReference type="RefSeq" id="WP_343949777.1">
    <property type="nucleotide sequence ID" value="NZ_BAAAHQ010000009.1"/>
</dbReference>
<protein>
    <submittedName>
        <fullName evidence="7">YihY/virulence factor BrkB family protein</fullName>
    </submittedName>
</protein>
<dbReference type="PANTHER" id="PTHR30213">
    <property type="entry name" value="INNER MEMBRANE PROTEIN YHJD"/>
    <property type="match status" value="1"/>
</dbReference>
<comment type="caution">
    <text evidence="7">The sequence shown here is derived from an EMBL/GenBank/DDBJ whole genome shotgun (WGS) entry which is preliminary data.</text>
</comment>
<keyword evidence="3 6" id="KW-0812">Transmembrane</keyword>
<feature type="transmembrane region" description="Helical" evidence="6">
    <location>
        <begin position="111"/>
        <end position="134"/>
    </location>
</feature>
<feature type="transmembrane region" description="Helical" evidence="6">
    <location>
        <begin position="155"/>
        <end position="178"/>
    </location>
</feature>
<keyword evidence="5 6" id="KW-0472">Membrane</keyword>
<name>A0ABP3ZJS3_9ACTN</name>
<dbReference type="InterPro" id="IPR017039">
    <property type="entry name" value="Virul_fac_BrkB"/>
</dbReference>
<evidence type="ECO:0000313" key="8">
    <source>
        <dbReference type="Proteomes" id="UP001501578"/>
    </source>
</evidence>
<gene>
    <name evidence="7" type="ORF">GCM10009560_23100</name>
</gene>
<evidence type="ECO:0000256" key="3">
    <source>
        <dbReference type="ARBA" id="ARBA00022692"/>
    </source>
</evidence>
<dbReference type="EMBL" id="BAAAHQ010000009">
    <property type="protein sequence ID" value="GAA0923268.1"/>
    <property type="molecule type" value="Genomic_DNA"/>
</dbReference>
<feature type="transmembrane region" description="Helical" evidence="6">
    <location>
        <begin position="266"/>
        <end position="288"/>
    </location>
</feature>
<keyword evidence="8" id="KW-1185">Reference proteome</keyword>
<evidence type="ECO:0000256" key="6">
    <source>
        <dbReference type="SAM" id="Phobius"/>
    </source>
</evidence>
<sequence length="308" mass="32906">MVSLNERVAVVRACGRRVVDRWRVRRPSVDHLIRTFRRYQGQFGDRLAGAVTYFAFLSFFPLIALAYAAFGYVLTAHPDLEQALKAEIAAQLPGLAPQLNLDAIAQAKTTAGLIGLLGLLYAGMGAVDALRGALREMSMTTRAPLNWPLGKLRDLVSMLLIGVTLLVSAVLSIVATQATGKATDLLGFSVADPLARSLVWLFGTLAAVGADWLLFVVVLGWVARPTRPPATIARGALLGAIGFGLLKQLASLLLEHTLNNPVYGTFAVIVGLLIWINLSVRLVLYVAAWTATTGLHPPPTPTPLPSAA</sequence>
<organism evidence="7 8">
    <name type="scientific">Nonomuraea longicatena</name>
    <dbReference type="NCBI Taxonomy" id="83682"/>
    <lineage>
        <taxon>Bacteria</taxon>
        <taxon>Bacillati</taxon>
        <taxon>Actinomycetota</taxon>
        <taxon>Actinomycetes</taxon>
        <taxon>Streptosporangiales</taxon>
        <taxon>Streptosporangiaceae</taxon>
        <taxon>Nonomuraea</taxon>
    </lineage>
</organism>
<keyword evidence="4 6" id="KW-1133">Transmembrane helix</keyword>
<evidence type="ECO:0000256" key="1">
    <source>
        <dbReference type="ARBA" id="ARBA00004651"/>
    </source>
</evidence>
<comment type="subcellular location">
    <subcellularLocation>
        <location evidence="1">Cell membrane</location>
        <topology evidence="1">Multi-pass membrane protein</topology>
    </subcellularLocation>
</comment>
<dbReference type="PIRSF" id="PIRSF035875">
    <property type="entry name" value="RNase_BN"/>
    <property type="match status" value="1"/>
</dbReference>
<feature type="transmembrane region" description="Helical" evidence="6">
    <location>
        <begin position="198"/>
        <end position="223"/>
    </location>
</feature>
<dbReference type="Pfam" id="PF03631">
    <property type="entry name" value="Virul_fac_BrkB"/>
    <property type="match status" value="1"/>
</dbReference>
<keyword evidence="2" id="KW-1003">Cell membrane</keyword>
<evidence type="ECO:0000256" key="2">
    <source>
        <dbReference type="ARBA" id="ARBA00022475"/>
    </source>
</evidence>
<dbReference type="PANTHER" id="PTHR30213:SF1">
    <property type="entry name" value="INNER MEMBRANE PROTEIN YHJD"/>
    <property type="match status" value="1"/>
</dbReference>